<protein>
    <recommendedName>
        <fullName evidence="2">VOC domain-containing protein</fullName>
    </recommendedName>
</protein>
<feature type="compositionally biased region" description="Basic residues" evidence="1">
    <location>
        <begin position="412"/>
        <end position="434"/>
    </location>
</feature>
<feature type="region of interest" description="Disordered" evidence="1">
    <location>
        <begin position="397"/>
        <end position="450"/>
    </location>
</feature>
<dbReference type="OrthoDB" id="10249419at2759"/>
<evidence type="ECO:0000256" key="1">
    <source>
        <dbReference type="SAM" id="MobiDB-lite"/>
    </source>
</evidence>
<dbReference type="InterPro" id="IPR037523">
    <property type="entry name" value="VOC_core"/>
</dbReference>
<gene>
    <name evidence="3" type="ORF">K458DRAFT_486522</name>
</gene>
<feature type="compositionally biased region" description="Polar residues" evidence="1">
    <location>
        <begin position="324"/>
        <end position="336"/>
    </location>
</feature>
<dbReference type="PANTHER" id="PTHR35006">
    <property type="entry name" value="GLYOXALASE FAMILY PROTEIN (AFU_ORTHOLOGUE AFUA_5G14830)"/>
    <property type="match status" value="1"/>
</dbReference>
<feature type="region of interest" description="Disordered" evidence="1">
    <location>
        <begin position="485"/>
        <end position="635"/>
    </location>
</feature>
<feature type="region of interest" description="Disordered" evidence="1">
    <location>
        <begin position="316"/>
        <end position="336"/>
    </location>
</feature>
<feature type="domain" description="VOC" evidence="2">
    <location>
        <begin position="2"/>
        <end position="119"/>
    </location>
</feature>
<dbReference type="InterPro" id="IPR029068">
    <property type="entry name" value="Glyas_Bleomycin-R_OHBP_Dase"/>
</dbReference>
<dbReference type="AlphaFoldDB" id="A0A6G1J578"/>
<dbReference type="PROSITE" id="PS51819">
    <property type="entry name" value="VOC"/>
    <property type="match status" value="1"/>
</dbReference>
<feature type="compositionally biased region" description="Basic residues" evidence="1">
    <location>
        <begin position="525"/>
        <end position="547"/>
    </location>
</feature>
<dbReference type="Gene3D" id="3.10.180.10">
    <property type="entry name" value="2,3-Dihydroxybiphenyl 1,2-Dioxygenase, domain 1"/>
    <property type="match status" value="1"/>
</dbReference>
<accession>A0A6G1J578</accession>
<organism evidence="3 4">
    <name type="scientific">Lentithecium fluviatile CBS 122367</name>
    <dbReference type="NCBI Taxonomy" id="1168545"/>
    <lineage>
        <taxon>Eukaryota</taxon>
        <taxon>Fungi</taxon>
        <taxon>Dikarya</taxon>
        <taxon>Ascomycota</taxon>
        <taxon>Pezizomycotina</taxon>
        <taxon>Dothideomycetes</taxon>
        <taxon>Pleosporomycetidae</taxon>
        <taxon>Pleosporales</taxon>
        <taxon>Massarineae</taxon>
        <taxon>Lentitheciaceae</taxon>
        <taxon>Lentithecium</taxon>
    </lineage>
</organism>
<feature type="compositionally biased region" description="Basic and acidic residues" evidence="1">
    <location>
        <begin position="548"/>
        <end position="560"/>
    </location>
</feature>
<dbReference type="SUPFAM" id="SSF54593">
    <property type="entry name" value="Glyoxalase/Bleomycin resistance protein/Dihydroxybiphenyl dioxygenase"/>
    <property type="match status" value="1"/>
</dbReference>
<dbReference type="Proteomes" id="UP000799291">
    <property type="component" value="Unassembled WGS sequence"/>
</dbReference>
<dbReference type="CDD" id="cd07262">
    <property type="entry name" value="VOC_like"/>
    <property type="match status" value="1"/>
</dbReference>
<proteinExistence type="predicted"/>
<evidence type="ECO:0000259" key="2">
    <source>
        <dbReference type="PROSITE" id="PS51819"/>
    </source>
</evidence>
<dbReference type="EMBL" id="MU005578">
    <property type="protein sequence ID" value="KAF2685676.1"/>
    <property type="molecule type" value="Genomic_DNA"/>
</dbReference>
<reference evidence="3" key="1">
    <citation type="journal article" date="2020" name="Stud. Mycol.">
        <title>101 Dothideomycetes genomes: a test case for predicting lifestyles and emergence of pathogens.</title>
        <authorList>
            <person name="Haridas S."/>
            <person name="Albert R."/>
            <person name="Binder M."/>
            <person name="Bloem J."/>
            <person name="Labutti K."/>
            <person name="Salamov A."/>
            <person name="Andreopoulos B."/>
            <person name="Baker S."/>
            <person name="Barry K."/>
            <person name="Bills G."/>
            <person name="Bluhm B."/>
            <person name="Cannon C."/>
            <person name="Castanera R."/>
            <person name="Culley D."/>
            <person name="Daum C."/>
            <person name="Ezra D."/>
            <person name="Gonzalez J."/>
            <person name="Henrissat B."/>
            <person name="Kuo A."/>
            <person name="Liang C."/>
            <person name="Lipzen A."/>
            <person name="Lutzoni F."/>
            <person name="Magnuson J."/>
            <person name="Mondo S."/>
            <person name="Nolan M."/>
            <person name="Ohm R."/>
            <person name="Pangilinan J."/>
            <person name="Park H.-J."/>
            <person name="Ramirez L."/>
            <person name="Alfaro M."/>
            <person name="Sun H."/>
            <person name="Tritt A."/>
            <person name="Yoshinaga Y."/>
            <person name="Zwiers L.-H."/>
            <person name="Turgeon B."/>
            <person name="Goodwin S."/>
            <person name="Spatafora J."/>
            <person name="Crous P."/>
            <person name="Grigoriev I."/>
        </authorList>
    </citation>
    <scope>NUCLEOTIDE SEQUENCE</scope>
    <source>
        <strain evidence="3">CBS 122367</strain>
    </source>
</reference>
<dbReference type="PANTHER" id="PTHR35006:SF3">
    <property type="entry name" value="GLYOXALASE FAMILY PROTEIN (AFU_ORTHOLOGUE AFUA_3G06020)"/>
    <property type="match status" value="1"/>
</dbReference>
<evidence type="ECO:0000313" key="4">
    <source>
        <dbReference type="Proteomes" id="UP000799291"/>
    </source>
</evidence>
<name>A0A6G1J578_9PLEO</name>
<keyword evidence="4" id="KW-1185">Reference proteome</keyword>
<sequence>MPVSHIGLTVSHLPTSSSFFLCALQPLGYRYIGQQGNQIGLGIRDADFFLCQETPGVKAGAAHIAFTAPSRSVVRDFYAAALNAGGRPNGAPASRSDEDGHFNAAVLDFDGNSIEVVFRNAPDIRDDGTIVEHSRVITWQRTVSESFHDGRSVVSSRTTQSSSKQDIMPALAQAVSKAPSVVSKAPSTASKPASVARSVSAPVAVPQTSTAPDAGDGAAKKIIGTLLGAAAGAAVAYAMVRSEQDSAKKEADFNAFQKAKAAVTQFAQTSEQPRLSMQDPQQIYETQPSPLHRNISDTDSHYASPQARSVYAPRAIEPAPPSYHSPSYTSAPPTQVGAQRAIEYHPPSSVGPTRSHFAAPQRSVTSPELLTIEKARSTVSKVHSVAPSTLISSFVPDHVERRSSEGSIASHHSGRSKARSSHTHASRHSKHTSSRSRAPSPQPSKVPSKAGSIVSSILGRDNKSTVSSLKDPFTDAFEVEDADDCDTVAPSDSISNAGSSSHRSHRSHRSRRDDDGSVANSRHSSGSRHSKSSKHSSHSRKSHSSRSRHSEYHDADERLRLPSIISEPSDASTVKPIKSSKSRSGASESGSRHSSRKDSLMQEQYEGSISGGVTYGEIPIRGITPSMIGGKEENKSRTMASYAHMQKLKAFEQ</sequence>
<feature type="region of interest" description="Disordered" evidence="1">
    <location>
        <begin position="344"/>
        <end position="363"/>
    </location>
</feature>
<evidence type="ECO:0000313" key="3">
    <source>
        <dbReference type="EMBL" id="KAF2685676.1"/>
    </source>
</evidence>